<dbReference type="RefSeq" id="XP_040734667.1">
    <property type="nucleotide sequence ID" value="XM_040878719.1"/>
</dbReference>
<dbReference type="OrthoDB" id="4225349at2759"/>
<dbReference type="AlphaFoldDB" id="A0A364L356"/>
<sequence>MNAEPVQPGTSDRIGDIVSDDEVNFGVGKSYALTHKLADIYIPLIEQTRQRKELSGGGVRELEGRPMGSTSRLHRLARFNDHFDTLSISTKYHSAGDLPNVTVRPLQNVDESPIPGEFPRRIQSTISLQGTLRGWIADFLTNNLGCASDSHQGDIIIFIIDVDSFTVILITKCNYISKSVNNYDNVVANSTTSPSTSSITSPSPPPPSTSQAFAVHNTPTIT</sequence>
<dbReference type="GeneID" id="63795379"/>
<dbReference type="STRING" id="1196081.A0A364L356"/>
<feature type="compositionally biased region" description="Low complexity" evidence="1">
    <location>
        <begin position="190"/>
        <end position="201"/>
    </location>
</feature>
<dbReference type="Proteomes" id="UP000249363">
    <property type="component" value="Unassembled WGS sequence"/>
</dbReference>
<evidence type="ECO:0000256" key="1">
    <source>
        <dbReference type="SAM" id="MobiDB-lite"/>
    </source>
</evidence>
<accession>A0A364L356</accession>
<name>A0A364L356_TALAM</name>
<proteinExistence type="predicted"/>
<reference evidence="2 3" key="1">
    <citation type="journal article" date="2017" name="Biotechnol. Biofuels">
        <title>Differential beta-glucosidase expression as a function of carbon source availability in Talaromyces amestolkiae: a genomic and proteomic approach.</title>
        <authorList>
            <person name="de Eugenio L.I."/>
            <person name="Mendez-Liter J.A."/>
            <person name="Nieto-Dominguez M."/>
            <person name="Alonso L."/>
            <person name="Gil-Munoz J."/>
            <person name="Barriuso J."/>
            <person name="Prieto A."/>
            <person name="Martinez M.J."/>
        </authorList>
    </citation>
    <scope>NUCLEOTIDE SEQUENCE [LARGE SCALE GENOMIC DNA]</scope>
    <source>
        <strain evidence="2 3">CIB</strain>
    </source>
</reference>
<gene>
    <name evidence="2" type="ORF">BHQ10_006163</name>
</gene>
<feature type="region of interest" description="Disordered" evidence="1">
    <location>
        <begin position="190"/>
        <end position="222"/>
    </location>
</feature>
<dbReference type="EMBL" id="MIKG01000011">
    <property type="protein sequence ID" value="RAO70151.1"/>
    <property type="molecule type" value="Genomic_DNA"/>
</dbReference>
<comment type="caution">
    <text evidence="2">The sequence shown here is derived from an EMBL/GenBank/DDBJ whole genome shotgun (WGS) entry which is preliminary data.</text>
</comment>
<keyword evidence="3" id="KW-1185">Reference proteome</keyword>
<evidence type="ECO:0000313" key="2">
    <source>
        <dbReference type="EMBL" id="RAO70151.1"/>
    </source>
</evidence>
<protein>
    <submittedName>
        <fullName evidence="2">Uncharacterized protein</fullName>
    </submittedName>
</protein>
<evidence type="ECO:0000313" key="3">
    <source>
        <dbReference type="Proteomes" id="UP000249363"/>
    </source>
</evidence>
<organism evidence="2 3">
    <name type="scientific">Talaromyces amestolkiae</name>
    <dbReference type="NCBI Taxonomy" id="1196081"/>
    <lineage>
        <taxon>Eukaryota</taxon>
        <taxon>Fungi</taxon>
        <taxon>Dikarya</taxon>
        <taxon>Ascomycota</taxon>
        <taxon>Pezizomycotina</taxon>
        <taxon>Eurotiomycetes</taxon>
        <taxon>Eurotiomycetidae</taxon>
        <taxon>Eurotiales</taxon>
        <taxon>Trichocomaceae</taxon>
        <taxon>Talaromyces</taxon>
        <taxon>Talaromyces sect. Talaromyces</taxon>
    </lineage>
</organism>